<proteinExistence type="predicted"/>
<dbReference type="EC" id="2.1.1.222" evidence="2"/>
<sequence length="272" mass="30815">MGLGTLWNRLTGPKGSIRSLGSARSWGSAAGSTRLFGRRGVAEEYLCGEGIEIGALHNPLKVPAAARVTYVDRMSYDDLIRAYPTMANKGIVRPAIIDNGETLATLANESQDFVIANHMIEHAEDPVSVIENFLRVVKPGGVIYLTIPDMRGTFDRHRPETTVEHLLRDYREGPAWSRRDHFVEYARLVDQVTEPAALEAHVEHLIRTEFNIHYHCWSQRGMWAWLSALQMELKFPFDVEFYLHRKSTKGEGEGIFILKKHLQNAYQQSIAN</sequence>
<dbReference type="Pfam" id="PF08241">
    <property type="entry name" value="Methyltransf_11"/>
    <property type="match status" value="1"/>
</dbReference>
<dbReference type="GO" id="GO:0008757">
    <property type="term" value="F:S-adenosylmethionine-dependent methyltransferase activity"/>
    <property type="evidence" value="ECO:0007669"/>
    <property type="project" value="InterPro"/>
</dbReference>
<dbReference type="RefSeq" id="WP_186377725.1">
    <property type="nucleotide sequence ID" value="NZ_CP036299.1"/>
</dbReference>
<feature type="domain" description="Methyltransferase type 11" evidence="1">
    <location>
        <begin position="47"/>
        <end position="144"/>
    </location>
</feature>
<protein>
    <submittedName>
        <fullName evidence="2">Ubiquinone biosynthesis O-methyltransferase</fullName>
        <ecNumber evidence="2">2.1.1.222</ecNumber>
    </submittedName>
</protein>
<dbReference type="CDD" id="cd02440">
    <property type="entry name" value="AdoMet_MTases"/>
    <property type="match status" value="1"/>
</dbReference>
<keyword evidence="2" id="KW-0808">Transferase</keyword>
<dbReference type="InterPro" id="IPR013216">
    <property type="entry name" value="Methyltransf_11"/>
</dbReference>
<name>A0A518GII8_9PLAN</name>
<dbReference type="KEGG" id="peh:Spb1_02770"/>
<reference evidence="2 3" key="1">
    <citation type="submission" date="2019-02" db="EMBL/GenBank/DDBJ databases">
        <title>Deep-cultivation of Planctomycetes and their phenomic and genomic characterization uncovers novel biology.</title>
        <authorList>
            <person name="Wiegand S."/>
            <person name="Jogler M."/>
            <person name="Boedeker C."/>
            <person name="Pinto D."/>
            <person name="Vollmers J."/>
            <person name="Rivas-Marin E."/>
            <person name="Kohn T."/>
            <person name="Peeters S.H."/>
            <person name="Heuer A."/>
            <person name="Rast P."/>
            <person name="Oberbeckmann S."/>
            <person name="Bunk B."/>
            <person name="Jeske O."/>
            <person name="Meyerdierks A."/>
            <person name="Storesund J.E."/>
            <person name="Kallscheuer N."/>
            <person name="Luecker S."/>
            <person name="Lage O.M."/>
            <person name="Pohl T."/>
            <person name="Merkel B.J."/>
            <person name="Hornburger P."/>
            <person name="Mueller R.-W."/>
            <person name="Bruemmer F."/>
            <person name="Labrenz M."/>
            <person name="Spormann A.M."/>
            <person name="Op den Camp H."/>
            <person name="Overmann J."/>
            <person name="Amann R."/>
            <person name="Jetten M.S.M."/>
            <person name="Mascher T."/>
            <person name="Medema M.H."/>
            <person name="Devos D.P."/>
            <person name="Kaster A.-K."/>
            <person name="Ovreas L."/>
            <person name="Rohde M."/>
            <person name="Galperin M.Y."/>
            <person name="Jogler C."/>
        </authorList>
    </citation>
    <scope>NUCLEOTIDE SEQUENCE [LARGE SCALE GENOMIC DNA]</scope>
    <source>
        <strain evidence="2 3">Spb1</strain>
    </source>
</reference>
<keyword evidence="3" id="KW-1185">Reference proteome</keyword>
<dbReference type="GO" id="GO:0032259">
    <property type="term" value="P:methylation"/>
    <property type="evidence" value="ECO:0007669"/>
    <property type="project" value="UniProtKB-KW"/>
</dbReference>
<dbReference type="InterPro" id="IPR029063">
    <property type="entry name" value="SAM-dependent_MTases_sf"/>
</dbReference>
<dbReference type="SUPFAM" id="SSF53335">
    <property type="entry name" value="S-adenosyl-L-methionine-dependent methyltransferases"/>
    <property type="match status" value="1"/>
</dbReference>
<keyword evidence="2" id="KW-0830">Ubiquinone</keyword>
<gene>
    <name evidence="2" type="primary">ubiG_1</name>
    <name evidence="2" type="ORF">Spb1_02770</name>
</gene>
<keyword evidence="2" id="KW-0489">Methyltransferase</keyword>
<evidence type="ECO:0000313" key="3">
    <source>
        <dbReference type="Proteomes" id="UP000315349"/>
    </source>
</evidence>
<accession>A0A518GII8</accession>
<dbReference type="EMBL" id="CP036299">
    <property type="protein sequence ID" value="QDV28414.1"/>
    <property type="molecule type" value="Genomic_DNA"/>
</dbReference>
<evidence type="ECO:0000259" key="1">
    <source>
        <dbReference type="Pfam" id="PF08241"/>
    </source>
</evidence>
<dbReference type="Proteomes" id="UP000315349">
    <property type="component" value="Chromosome"/>
</dbReference>
<organism evidence="2 3">
    <name type="scientific">Planctopirus ephydatiae</name>
    <dbReference type="NCBI Taxonomy" id="2528019"/>
    <lineage>
        <taxon>Bacteria</taxon>
        <taxon>Pseudomonadati</taxon>
        <taxon>Planctomycetota</taxon>
        <taxon>Planctomycetia</taxon>
        <taxon>Planctomycetales</taxon>
        <taxon>Planctomycetaceae</taxon>
        <taxon>Planctopirus</taxon>
    </lineage>
</organism>
<dbReference type="GO" id="GO:0102208">
    <property type="term" value="F:2-polyprenyl-6-hydroxyphenol methylase activity"/>
    <property type="evidence" value="ECO:0007669"/>
    <property type="project" value="UniProtKB-EC"/>
</dbReference>
<dbReference type="AlphaFoldDB" id="A0A518GII8"/>
<dbReference type="Gene3D" id="3.40.50.150">
    <property type="entry name" value="Vaccinia Virus protein VP39"/>
    <property type="match status" value="1"/>
</dbReference>
<evidence type="ECO:0000313" key="2">
    <source>
        <dbReference type="EMBL" id="QDV28414.1"/>
    </source>
</evidence>